<dbReference type="Pfam" id="PF00534">
    <property type="entry name" value="Glycos_transf_1"/>
    <property type="match status" value="1"/>
</dbReference>
<comment type="caution">
    <text evidence="4">The sequence shown here is derived from an EMBL/GenBank/DDBJ whole genome shotgun (WGS) entry which is preliminary data.</text>
</comment>
<sequence>MEKCLVGLGCPGEKIIVQHLGVDLNQIRFIPREPERSGEIRVLIAGSFREKKGIPYAIEAFGRVRQAHPQLKLGLTIIGDSTGAPREEKEKEKILMTIKKYRLNDCVRIIGYQPHSVFLREVERHHIFLSPSVHASNGDTEGGVPVSIIEASASGMPVLSTTHCDIPEVIIDKENGYLVPERDTDALVEKLGFLISNPDIWEQMGRNGREHIEKNYNITTQVQKLEETYDMVARRRK</sequence>
<dbReference type="PANTHER" id="PTHR12526:SF640">
    <property type="entry name" value="COLANIC ACID BIOSYNTHESIS GLYCOSYLTRANSFERASE WCAL-RELATED"/>
    <property type="match status" value="1"/>
</dbReference>
<protein>
    <recommendedName>
        <fullName evidence="3">Glycosyl transferase family 1 domain-containing protein</fullName>
    </recommendedName>
</protein>
<evidence type="ECO:0000256" key="1">
    <source>
        <dbReference type="ARBA" id="ARBA00022676"/>
    </source>
</evidence>
<dbReference type="InterPro" id="IPR001296">
    <property type="entry name" value="Glyco_trans_1"/>
</dbReference>
<dbReference type="EMBL" id="BARV01008860">
    <property type="protein sequence ID" value="GAI09150.1"/>
    <property type="molecule type" value="Genomic_DNA"/>
</dbReference>
<feature type="domain" description="Glycosyl transferase family 1" evidence="3">
    <location>
        <begin position="31"/>
        <end position="210"/>
    </location>
</feature>
<dbReference type="SUPFAM" id="SSF53756">
    <property type="entry name" value="UDP-Glycosyltransferase/glycogen phosphorylase"/>
    <property type="match status" value="1"/>
</dbReference>
<keyword evidence="1" id="KW-0328">Glycosyltransferase</keyword>
<dbReference type="GO" id="GO:0016757">
    <property type="term" value="F:glycosyltransferase activity"/>
    <property type="evidence" value="ECO:0007669"/>
    <property type="project" value="UniProtKB-KW"/>
</dbReference>
<evidence type="ECO:0000313" key="4">
    <source>
        <dbReference type="EMBL" id="GAI09150.1"/>
    </source>
</evidence>
<evidence type="ECO:0000259" key="3">
    <source>
        <dbReference type="Pfam" id="PF00534"/>
    </source>
</evidence>
<reference evidence="4" key="1">
    <citation type="journal article" date="2014" name="Front. Microbiol.">
        <title>High frequency of phylogenetically diverse reductive dehalogenase-homologous genes in deep subseafloor sedimentary metagenomes.</title>
        <authorList>
            <person name="Kawai M."/>
            <person name="Futagami T."/>
            <person name="Toyoda A."/>
            <person name="Takaki Y."/>
            <person name="Nishi S."/>
            <person name="Hori S."/>
            <person name="Arai W."/>
            <person name="Tsubouchi T."/>
            <person name="Morono Y."/>
            <person name="Uchiyama I."/>
            <person name="Ito T."/>
            <person name="Fujiyama A."/>
            <person name="Inagaki F."/>
            <person name="Takami H."/>
        </authorList>
    </citation>
    <scope>NUCLEOTIDE SEQUENCE</scope>
    <source>
        <strain evidence="4">Expedition CK06-06</strain>
    </source>
</reference>
<dbReference type="PANTHER" id="PTHR12526">
    <property type="entry name" value="GLYCOSYLTRANSFERASE"/>
    <property type="match status" value="1"/>
</dbReference>
<keyword evidence="2" id="KW-0808">Transferase</keyword>
<dbReference type="Gene3D" id="3.40.50.2000">
    <property type="entry name" value="Glycogen Phosphorylase B"/>
    <property type="match status" value="1"/>
</dbReference>
<accession>X1M3B1</accession>
<evidence type="ECO:0000256" key="2">
    <source>
        <dbReference type="ARBA" id="ARBA00022679"/>
    </source>
</evidence>
<organism evidence="4">
    <name type="scientific">marine sediment metagenome</name>
    <dbReference type="NCBI Taxonomy" id="412755"/>
    <lineage>
        <taxon>unclassified sequences</taxon>
        <taxon>metagenomes</taxon>
        <taxon>ecological metagenomes</taxon>
    </lineage>
</organism>
<dbReference type="AlphaFoldDB" id="X1M3B1"/>
<proteinExistence type="predicted"/>
<gene>
    <name evidence="4" type="ORF">S06H3_17677</name>
</gene>
<name>X1M3B1_9ZZZZ</name>